<feature type="region of interest" description="Disordered" evidence="1">
    <location>
        <begin position="332"/>
        <end position="378"/>
    </location>
</feature>
<protein>
    <submittedName>
        <fullName evidence="3">Uncharacterized protein</fullName>
    </submittedName>
</protein>
<gene>
    <name evidence="3" type="ORF">QBC37DRAFT_5773</name>
</gene>
<reference evidence="3" key="1">
    <citation type="journal article" date="2023" name="Mol. Phylogenet. Evol.">
        <title>Genome-scale phylogeny and comparative genomics of the fungal order Sordariales.</title>
        <authorList>
            <person name="Hensen N."/>
            <person name="Bonometti L."/>
            <person name="Westerberg I."/>
            <person name="Brannstrom I.O."/>
            <person name="Guillou S."/>
            <person name="Cros-Aarteil S."/>
            <person name="Calhoun S."/>
            <person name="Haridas S."/>
            <person name="Kuo A."/>
            <person name="Mondo S."/>
            <person name="Pangilinan J."/>
            <person name="Riley R."/>
            <person name="LaButti K."/>
            <person name="Andreopoulos B."/>
            <person name="Lipzen A."/>
            <person name="Chen C."/>
            <person name="Yan M."/>
            <person name="Daum C."/>
            <person name="Ng V."/>
            <person name="Clum A."/>
            <person name="Steindorff A."/>
            <person name="Ohm R.A."/>
            <person name="Martin F."/>
            <person name="Silar P."/>
            <person name="Natvig D.O."/>
            <person name="Lalanne C."/>
            <person name="Gautier V."/>
            <person name="Ament-Velasquez S.L."/>
            <person name="Kruys A."/>
            <person name="Hutchinson M.I."/>
            <person name="Powell A.J."/>
            <person name="Barry K."/>
            <person name="Miller A.N."/>
            <person name="Grigoriev I.V."/>
            <person name="Debuchy R."/>
            <person name="Gladieux P."/>
            <person name="Hiltunen Thoren M."/>
            <person name="Johannesson H."/>
        </authorList>
    </citation>
    <scope>NUCLEOTIDE SEQUENCE</scope>
    <source>
        <strain evidence="3">PSN293</strain>
    </source>
</reference>
<feature type="region of interest" description="Disordered" evidence="1">
    <location>
        <begin position="1"/>
        <end position="143"/>
    </location>
</feature>
<feature type="compositionally biased region" description="Polar residues" evidence="1">
    <location>
        <begin position="240"/>
        <end position="257"/>
    </location>
</feature>
<dbReference type="Proteomes" id="UP001301769">
    <property type="component" value="Unassembled WGS sequence"/>
</dbReference>
<proteinExistence type="predicted"/>
<sequence>MFGNNGRFLPPRSVAPRIRGAKLRRQTPVVEPVAAEPADSTESDTAPGEPDSPSDSESDDETTTLSPGQPTPTAAPALDGSKTTERVIPTLTAITHAPRPIPPMFAGGGAQKGDQLEEIRETRTTETRPSLPSPTDDKNYDTDDVQPGGVWAGIKPSETSANPSAVTGAKGLLESGETDAPVATSAPSRGGLNAGAKAGIAVGTIAGVALLAGLLFFLWRWKRARKGHRLDDDAPELPYSNANNQTGATGPSATIDPRSNSQILDDLIAASYAHQNGGTMPAGGVWSAQDEKRDLEHANVANIAPQSRQLEDDQPQIRFSIASWLRRHHPLKLNPMGSKRGSMASSAVSSAFSRSGSGASKNSVSSPPTVRDSSSSSILNVKTMMKSRWHDSVRPDQSVSQRNTMATEVTNSVYDYYARPESKAAQDVVPPLPAVYNTAGQTKTQALANKYQSVWSDSTATTTSGASGATGTSGITASSGAIPIALIPGKMDSMVTDQSGGTSVLFMYDGDTTNGNGKPRPETGLTGLSTGSSVYPAQQQGDPLPVSPLSPLGPGPNTGLGINGLK</sequence>
<keyword evidence="2" id="KW-0812">Transmembrane</keyword>
<dbReference type="EMBL" id="MU858045">
    <property type="protein sequence ID" value="KAK4220299.1"/>
    <property type="molecule type" value="Genomic_DNA"/>
</dbReference>
<organism evidence="3 4">
    <name type="scientific">Rhypophila decipiens</name>
    <dbReference type="NCBI Taxonomy" id="261697"/>
    <lineage>
        <taxon>Eukaryota</taxon>
        <taxon>Fungi</taxon>
        <taxon>Dikarya</taxon>
        <taxon>Ascomycota</taxon>
        <taxon>Pezizomycotina</taxon>
        <taxon>Sordariomycetes</taxon>
        <taxon>Sordariomycetidae</taxon>
        <taxon>Sordariales</taxon>
        <taxon>Naviculisporaceae</taxon>
        <taxon>Rhypophila</taxon>
    </lineage>
</organism>
<evidence type="ECO:0000256" key="2">
    <source>
        <dbReference type="SAM" id="Phobius"/>
    </source>
</evidence>
<name>A0AAN7BDZ2_9PEZI</name>
<feature type="compositionally biased region" description="Polar residues" evidence="1">
    <location>
        <begin position="526"/>
        <end position="540"/>
    </location>
</feature>
<feature type="compositionally biased region" description="Low complexity" evidence="1">
    <location>
        <begin position="338"/>
        <end position="377"/>
    </location>
</feature>
<evidence type="ECO:0000313" key="4">
    <source>
        <dbReference type="Proteomes" id="UP001301769"/>
    </source>
</evidence>
<evidence type="ECO:0000256" key="1">
    <source>
        <dbReference type="SAM" id="MobiDB-lite"/>
    </source>
</evidence>
<comment type="caution">
    <text evidence="3">The sequence shown here is derived from an EMBL/GenBank/DDBJ whole genome shotgun (WGS) entry which is preliminary data.</text>
</comment>
<keyword evidence="2" id="KW-1133">Transmembrane helix</keyword>
<dbReference type="AlphaFoldDB" id="A0AAN7BDZ2"/>
<feature type="compositionally biased region" description="Pro residues" evidence="1">
    <location>
        <begin position="545"/>
        <end position="554"/>
    </location>
</feature>
<feature type="region of interest" description="Disordered" evidence="1">
    <location>
        <begin position="385"/>
        <end position="404"/>
    </location>
</feature>
<feature type="compositionally biased region" description="Basic and acidic residues" evidence="1">
    <location>
        <begin position="114"/>
        <end position="126"/>
    </location>
</feature>
<accession>A0AAN7BDZ2</accession>
<feature type="region of interest" description="Disordered" evidence="1">
    <location>
        <begin position="510"/>
        <end position="566"/>
    </location>
</feature>
<feature type="compositionally biased region" description="Polar residues" evidence="1">
    <location>
        <begin position="395"/>
        <end position="404"/>
    </location>
</feature>
<evidence type="ECO:0000313" key="3">
    <source>
        <dbReference type="EMBL" id="KAK4220299.1"/>
    </source>
</evidence>
<reference evidence="3" key="2">
    <citation type="submission" date="2023-05" db="EMBL/GenBank/DDBJ databases">
        <authorList>
            <consortium name="Lawrence Berkeley National Laboratory"/>
            <person name="Steindorff A."/>
            <person name="Hensen N."/>
            <person name="Bonometti L."/>
            <person name="Westerberg I."/>
            <person name="Brannstrom I.O."/>
            <person name="Guillou S."/>
            <person name="Cros-Aarteil S."/>
            <person name="Calhoun S."/>
            <person name="Haridas S."/>
            <person name="Kuo A."/>
            <person name="Mondo S."/>
            <person name="Pangilinan J."/>
            <person name="Riley R."/>
            <person name="Labutti K."/>
            <person name="Andreopoulos B."/>
            <person name="Lipzen A."/>
            <person name="Chen C."/>
            <person name="Yanf M."/>
            <person name="Daum C."/>
            <person name="Ng V."/>
            <person name="Clum A."/>
            <person name="Ohm R."/>
            <person name="Martin F."/>
            <person name="Silar P."/>
            <person name="Natvig D."/>
            <person name="Lalanne C."/>
            <person name="Gautier V."/>
            <person name="Ament-Velasquez S.L."/>
            <person name="Kruys A."/>
            <person name="Hutchinson M.I."/>
            <person name="Powell A.J."/>
            <person name="Barry K."/>
            <person name="Miller A.N."/>
            <person name="Grigoriev I.V."/>
            <person name="Debuchy R."/>
            <person name="Gladieux P."/>
            <person name="Thoren M.H."/>
            <person name="Johannesson H."/>
        </authorList>
    </citation>
    <scope>NUCLEOTIDE SEQUENCE</scope>
    <source>
        <strain evidence="3">PSN293</strain>
    </source>
</reference>
<feature type="transmembrane region" description="Helical" evidence="2">
    <location>
        <begin position="198"/>
        <end position="219"/>
    </location>
</feature>
<feature type="compositionally biased region" description="Gly residues" evidence="1">
    <location>
        <begin position="556"/>
        <end position="566"/>
    </location>
</feature>
<keyword evidence="4" id="KW-1185">Reference proteome</keyword>
<feature type="compositionally biased region" description="Acidic residues" evidence="1">
    <location>
        <begin position="52"/>
        <end position="62"/>
    </location>
</feature>
<feature type="region of interest" description="Disordered" evidence="1">
    <location>
        <begin position="230"/>
        <end position="257"/>
    </location>
</feature>
<keyword evidence="2" id="KW-0472">Membrane</keyword>